<keyword evidence="2" id="KW-0436">Ligase</keyword>
<dbReference type="Gene3D" id="3.40.1190.10">
    <property type="entry name" value="Mur-like, catalytic domain"/>
    <property type="match status" value="2"/>
</dbReference>
<reference evidence="5 6" key="1">
    <citation type="journal article" date="2018" name="Evol. Lett.">
        <title>Horizontal gene cluster transfer increased hallucinogenic mushroom diversity.</title>
        <authorList>
            <person name="Reynolds H.T."/>
            <person name="Vijayakumar V."/>
            <person name="Gluck-Thaler E."/>
            <person name="Korotkin H.B."/>
            <person name="Matheny P.B."/>
            <person name="Slot J.C."/>
        </authorList>
    </citation>
    <scope>NUCLEOTIDE SEQUENCE [LARGE SCALE GENOMIC DNA]</scope>
    <source>
        <strain evidence="5 6">2631</strain>
    </source>
</reference>
<comment type="similarity">
    <text evidence="1">Belongs to the folylpolyglutamate synthase family.</text>
</comment>
<evidence type="ECO:0000256" key="2">
    <source>
        <dbReference type="ARBA" id="ARBA00022598"/>
    </source>
</evidence>
<dbReference type="GO" id="GO:0005524">
    <property type="term" value="F:ATP binding"/>
    <property type="evidence" value="ECO:0007669"/>
    <property type="project" value="UniProtKB-KW"/>
</dbReference>
<keyword evidence="3" id="KW-0547">Nucleotide-binding</keyword>
<dbReference type="Proteomes" id="UP000283269">
    <property type="component" value="Unassembled WGS sequence"/>
</dbReference>
<name>A0A409XAS5_PSICY</name>
<dbReference type="GO" id="GO:0008841">
    <property type="term" value="F:dihydrofolate synthase activity"/>
    <property type="evidence" value="ECO:0007669"/>
    <property type="project" value="TreeGrafter"/>
</dbReference>
<keyword evidence="6" id="KW-1185">Reference proteome</keyword>
<dbReference type="PANTHER" id="PTHR11136:SF0">
    <property type="entry name" value="DIHYDROFOLATE SYNTHETASE-RELATED"/>
    <property type="match status" value="1"/>
</dbReference>
<accession>A0A409XAS5</accession>
<evidence type="ECO:0000313" key="6">
    <source>
        <dbReference type="Proteomes" id="UP000283269"/>
    </source>
</evidence>
<dbReference type="SUPFAM" id="SSF53623">
    <property type="entry name" value="MurD-like peptide ligases, catalytic domain"/>
    <property type="match status" value="1"/>
</dbReference>
<keyword evidence="4" id="KW-0067">ATP-binding</keyword>
<dbReference type="AlphaFoldDB" id="A0A409XAS5"/>
<dbReference type="GO" id="GO:0005739">
    <property type="term" value="C:mitochondrion"/>
    <property type="evidence" value="ECO:0007669"/>
    <property type="project" value="TreeGrafter"/>
</dbReference>
<evidence type="ECO:0000313" key="5">
    <source>
        <dbReference type="EMBL" id="PPQ87898.1"/>
    </source>
</evidence>
<evidence type="ECO:0000256" key="1">
    <source>
        <dbReference type="ARBA" id="ARBA00008276"/>
    </source>
</evidence>
<organism evidence="5 6">
    <name type="scientific">Psilocybe cyanescens</name>
    <dbReference type="NCBI Taxonomy" id="93625"/>
    <lineage>
        <taxon>Eukaryota</taxon>
        <taxon>Fungi</taxon>
        <taxon>Dikarya</taxon>
        <taxon>Basidiomycota</taxon>
        <taxon>Agaricomycotina</taxon>
        <taxon>Agaricomycetes</taxon>
        <taxon>Agaricomycetidae</taxon>
        <taxon>Agaricales</taxon>
        <taxon>Agaricineae</taxon>
        <taxon>Strophariaceae</taxon>
        <taxon>Psilocybe</taxon>
    </lineage>
</organism>
<dbReference type="InterPro" id="IPR001645">
    <property type="entry name" value="Folylpolyglutamate_synth"/>
</dbReference>
<gene>
    <name evidence="5" type="ORF">CVT25_001240</name>
</gene>
<dbReference type="OrthoDB" id="5212574at2759"/>
<evidence type="ECO:0000256" key="3">
    <source>
        <dbReference type="ARBA" id="ARBA00022741"/>
    </source>
</evidence>
<dbReference type="STRING" id="93625.A0A409XAS5"/>
<dbReference type="EMBL" id="NHYD01002186">
    <property type="protein sequence ID" value="PPQ87898.1"/>
    <property type="molecule type" value="Genomic_DNA"/>
</dbReference>
<dbReference type="GO" id="GO:0005829">
    <property type="term" value="C:cytosol"/>
    <property type="evidence" value="ECO:0007669"/>
    <property type="project" value="TreeGrafter"/>
</dbReference>
<proteinExistence type="inferred from homology"/>
<protein>
    <submittedName>
        <fullName evidence="5">Uncharacterized protein</fullName>
    </submittedName>
</protein>
<evidence type="ECO:0000256" key="4">
    <source>
        <dbReference type="ARBA" id="ARBA00022840"/>
    </source>
</evidence>
<sequence>MASSPPLRIGQFNSPHLVSTLDSIKIDNIGIPRNVYKCARQEIEGVDRVQGTKLTQFEMLTMTALHIFETEVDIVILEAFLGNSVSLIARAEAGIAKEGKPFVLGTQMHLEVEGVVNDVVGSVGVIGPPAKLVKLYSLFFDTVVQALFPLHGNHQLDNLDSALGLAEALLLDSEAFVPALHLESRRGCS</sequence>
<dbReference type="GO" id="GO:0004326">
    <property type="term" value="F:tetrahydrofolylpolyglutamate synthase activity"/>
    <property type="evidence" value="ECO:0007669"/>
    <property type="project" value="InterPro"/>
</dbReference>
<comment type="caution">
    <text evidence="5">The sequence shown here is derived from an EMBL/GenBank/DDBJ whole genome shotgun (WGS) entry which is preliminary data.</text>
</comment>
<dbReference type="InParanoid" id="A0A409XAS5"/>
<dbReference type="InterPro" id="IPR036565">
    <property type="entry name" value="Mur-like_cat_sf"/>
</dbReference>
<dbReference type="PANTHER" id="PTHR11136">
    <property type="entry name" value="FOLYLPOLYGLUTAMATE SYNTHASE-RELATED"/>
    <property type="match status" value="1"/>
</dbReference>